<keyword evidence="11" id="KW-1185">Reference proteome</keyword>
<evidence type="ECO:0000256" key="6">
    <source>
        <dbReference type="ARBA" id="ARBA00023136"/>
    </source>
</evidence>
<accession>A0A172THZ1</accession>
<feature type="transmembrane region" description="Helical" evidence="8">
    <location>
        <begin position="208"/>
        <end position="226"/>
    </location>
</feature>
<feature type="transmembrane region" description="Helical" evidence="8">
    <location>
        <begin position="367"/>
        <end position="384"/>
    </location>
</feature>
<feature type="transmembrane region" description="Helical" evidence="8">
    <location>
        <begin position="931"/>
        <end position="953"/>
    </location>
</feature>
<dbReference type="RefSeq" id="WP_068606165.1">
    <property type="nucleotide sequence ID" value="NZ_CP011388.1"/>
</dbReference>
<feature type="transmembrane region" description="Helical" evidence="8">
    <location>
        <begin position="278"/>
        <end position="299"/>
    </location>
</feature>
<evidence type="ECO:0000256" key="5">
    <source>
        <dbReference type="ARBA" id="ARBA00022989"/>
    </source>
</evidence>
<feature type="transmembrane region" description="Helical" evidence="8">
    <location>
        <begin position="184"/>
        <end position="201"/>
    </location>
</feature>
<dbReference type="OrthoDB" id="9782006at2"/>
<feature type="transmembrane region" description="Helical" evidence="8">
    <location>
        <begin position="1000"/>
        <end position="1024"/>
    </location>
</feature>
<comment type="similarity">
    <text evidence="2">Belongs to the resistance-nodulation-cell division (RND) (TC 2.A.6) family. MmpL subfamily.</text>
</comment>
<evidence type="ECO:0000256" key="7">
    <source>
        <dbReference type="SAM" id="MobiDB-lite"/>
    </source>
</evidence>
<dbReference type="PATRIC" id="fig|1178515.4.peg.2043"/>
<dbReference type="InterPro" id="IPR050545">
    <property type="entry name" value="Mycobact_MmpL"/>
</dbReference>
<dbReference type="Proteomes" id="UP000076927">
    <property type="component" value="Chromosome"/>
</dbReference>
<organism evidence="10 11">
    <name type="scientific">Paenibacillus swuensis</name>
    <dbReference type="NCBI Taxonomy" id="1178515"/>
    <lineage>
        <taxon>Bacteria</taxon>
        <taxon>Bacillati</taxon>
        <taxon>Bacillota</taxon>
        <taxon>Bacilli</taxon>
        <taxon>Bacillales</taxon>
        <taxon>Paenibacillaceae</taxon>
        <taxon>Paenibacillus</taxon>
    </lineage>
</organism>
<dbReference type="GO" id="GO:0005886">
    <property type="term" value="C:plasma membrane"/>
    <property type="evidence" value="ECO:0007669"/>
    <property type="project" value="UniProtKB-SubCell"/>
</dbReference>
<evidence type="ECO:0000256" key="1">
    <source>
        <dbReference type="ARBA" id="ARBA00004651"/>
    </source>
</evidence>
<feature type="transmembrane region" description="Helical" evidence="8">
    <location>
        <begin position="238"/>
        <end position="257"/>
    </location>
</feature>
<dbReference type="PROSITE" id="PS50156">
    <property type="entry name" value="SSD"/>
    <property type="match status" value="1"/>
</dbReference>
<keyword evidence="3" id="KW-1003">Cell membrane</keyword>
<feature type="transmembrane region" description="Helical" evidence="8">
    <location>
        <begin position="899"/>
        <end position="925"/>
    </location>
</feature>
<protein>
    <submittedName>
        <fullName evidence="10">Membrane protein</fullName>
    </submittedName>
</protein>
<feature type="transmembrane region" description="Helical" evidence="8">
    <location>
        <begin position="974"/>
        <end position="994"/>
    </location>
</feature>
<dbReference type="PANTHER" id="PTHR33406">
    <property type="entry name" value="MEMBRANE PROTEIN MJ1562-RELATED"/>
    <property type="match status" value="1"/>
</dbReference>
<gene>
    <name evidence="10" type="ORF">SY83_10195</name>
</gene>
<evidence type="ECO:0000313" key="11">
    <source>
        <dbReference type="Proteomes" id="UP000076927"/>
    </source>
</evidence>
<name>A0A172THZ1_9BACL</name>
<dbReference type="Pfam" id="PF03176">
    <property type="entry name" value="MMPL"/>
    <property type="match status" value="2"/>
</dbReference>
<evidence type="ECO:0000256" key="4">
    <source>
        <dbReference type="ARBA" id="ARBA00022692"/>
    </source>
</evidence>
<evidence type="ECO:0000256" key="3">
    <source>
        <dbReference type="ARBA" id="ARBA00022475"/>
    </source>
</evidence>
<dbReference type="Gene3D" id="1.20.1640.10">
    <property type="entry name" value="Multidrug efflux transporter AcrB transmembrane domain"/>
    <property type="match status" value="2"/>
</dbReference>
<sequence length="1065" mass="111885">MRMIIKLRWLMLVLWIAAAAGLMMSAPNMEELVRDKGQITVPDGYSSSVANELLQSNKEVSNAKEGAEEEASAVLVFHRDGKLTEADQAEMKRGIEALKGSAEIGSVTNHFDTKELEDQLVSKDGTTVLALVNVKGEGRTPAEMRDVLYSKLDGIKVDHYYTGEWLINEDVIQSSQEGLKKTEFITVGFILVILLIVFRSIVAPLIPLLAVGLSYVVSQSVVAILVDQVNFPLSNFTQIFMVAVMFGIGTDYCILLISRYKEELAKTSDRTEAIINTYRTAGGTVLFSGLAVLVGFSSIGFSEFSLYRSAVAVAVGVGVLLLALITLVPFFMAVLGRALFWPAKGELKHGSSGLWGAMGSFSLKRPVWAIALMAVLIVPFLTAYKGAVSFNSLEEIGDKYDSVRAFNYIADGFGPGESMPSKVVVQAEQPLDTPEGLAAIEQVTRELAGVDGVDAVRSGTRPTGVPQEGFAVAEQADKLGQGLGEGGDAIGKIGAGLAEASASLSESEPKLQEAAAGAGELAKGTTALKAGVVQLGEGLARIERGLRDGSAGAKELSAGLRQAQASAKQLAAGAWKLLGSYEQLGGGLAQLARGYSASAADAAALADGIGGVGESLRGLAAKYPELAADAEFQRAQDAASQLGTDAGALSRGLAELKGSLTGVSGGLAQANAGLKQAAQGQAALAGGLSSIAAGIDKLQAGIASAAGGQGQIVDKLPSVTAGFDQLAAGQKELQNGFAQLNGQLGELTDGLAQSADGLKQVNGGLASAGTYLEGLSAGPNKQLTGWYAPAETLENAEFQQALDIYLSEDGKTATFDVVFQGNPYDVATLAKVDELNAAVERAVQGTPMEGAKYAVSGITSINNDLNTVSAGDYARTVMFMLIGIGLILMVRFRSIVIPIYILISLLLTYYSSLAIAEVIFVRILGYSGISWAVPFFGFVLLMALGVDYSIFLMDRFREYRHLEPREAILQAMKHMGGVIISAAVILGGTFAAMLPSGVMSLLQIATILLCGLFLYALVILPLFIPVMVRMFGPANWWPFMGDRADSSPANSSGSRSVDERPSLSH</sequence>
<feature type="transmembrane region" description="Helical" evidence="8">
    <location>
        <begin position="873"/>
        <end position="892"/>
    </location>
</feature>
<reference evidence="10 11" key="1">
    <citation type="submission" date="2015-01" db="EMBL/GenBank/DDBJ databases">
        <title>Paenibacillus swuensis/DY6/whole genome sequencing.</title>
        <authorList>
            <person name="Kim M.K."/>
            <person name="Srinivasan S."/>
            <person name="Lee J.-J."/>
        </authorList>
    </citation>
    <scope>NUCLEOTIDE SEQUENCE [LARGE SCALE GENOMIC DNA]</scope>
    <source>
        <strain evidence="10 11">DY6</strain>
    </source>
</reference>
<evidence type="ECO:0000256" key="2">
    <source>
        <dbReference type="ARBA" id="ARBA00010157"/>
    </source>
</evidence>
<dbReference type="PANTHER" id="PTHR33406:SF6">
    <property type="entry name" value="MEMBRANE PROTEIN YDGH-RELATED"/>
    <property type="match status" value="1"/>
</dbReference>
<dbReference type="InterPro" id="IPR000731">
    <property type="entry name" value="SSD"/>
</dbReference>
<dbReference type="STRING" id="1178515.SY83_10195"/>
<dbReference type="InterPro" id="IPR004869">
    <property type="entry name" value="MMPL_dom"/>
</dbReference>
<evidence type="ECO:0000256" key="8">
    <source>
        <dbReference type="SAM" id="Phobius"/>
    </source>
</evidence>
<feature type="transmembrane region" description="Helical" evidence="8">
    <location>
        <begin position="311"/>
        <end position="335"/>
    </location>
</feature>
<feature type="domain" description="SSD" evidence="9">
    <location>
        <begin position="902"/>
        <end position="1030"/>
    </location>
</feature>
<proteinExistence type="inferred from homology"/>
<keyword evidence="6 8" id="KW-0472">Membrane</keyword>
<dbReference type="EMBL" id="CP011388">
    <property type="protein sequence ID" value="ANE46582.1"/>
    <property type="molecule type" value="Genomic_DNA"/>
</dbReference>
<keyword evidence="4 8" id="KW-0812">Transmembrane</keyword>
<feature type="compositionally biased region" description="Basic and acidic residues" evidence="7">
    <location>
        <begin position="1056"/>
        <end position="1065"/>
    </location>
</feature>
<dbReference type="KEGG" id="pswu:SY83_10195"/>
<comment type="subcellular location">
    <subcellularLocation>
        <location evidence="1">Cell membrane</location>
        <topology evidence="1">Multi-pass membrane protein</topology>
    </subcellularLocation>
</comment>
<dbReference type="AlphaFoldDB" id="A0A172THZ1"/>
<evidence type="ECO:0000259" key="9">
    <source>
        <dbReference type="PROSITE" id="PS50156"/>
    </source>
</evidence>
<feature type="region of interest" description="Disordered" evidence="7">
    <location>
        <begin position="1046"/>
        <end position="1065"/>
    </location>
</feature>
<dbReference type="SUPFAM" id="SSF82866">
    <property type="entry name" value="Multidrug efflux transporter AcrB transmembrane domain"/>
    <property type="match status" value="2"/>
</dbReference>
<keyword evidence="5 8" id="KW-1133">Transmembrane helix</keyword>
<evidence type="ECO:0000313" key="10">
    <source>
        <dbReference type="EMBL" id="ANE46582.1"/>
    </source>
</evidence>